<evidence type="ECO:0000313" key="2">
    <source>
        <dbReference type="EMBL" id="EMA18397.1"/>
    </source>
</evidence>
<dbReference type="AlphaFoldDB" id="M0KAI9"/>
<comment type="caution">
    <text evidence="2">The sequence shown here is derived from an EMBL/GenBank/DDBJ whole genome shotgun (WGS) entry which is preliminary data.</text>
</comment>
<organism evidence="2 3">
    <name type="scientific">Haloarcula marismortui ATCC 33799</name>
    <dbReference type="NCBI Taxonomy" id="662475"/>
    <lineage>
        <taxon>Archaea</taxon>
        <taxon>Methanobacteriati</taxon>
        <taxon>Methanobacteriota</taxon>
        <taxon>Stenosarchaea group</taxon>
        <taxon>Halobacteria</taxon>
        <taxon>Halobacteriales</taxon>
        <taxon>Haloarculaceae</taxon>
        <taxon>Haloarcula</taxon>
    </lineage>
</organism>
<name>M0KAI9_9EURY</name>
<reference evidence="2 3" key="1">
    <citation type="journal article" date="2014" name="PLoS Genet.">
        <title>Phylogenetically driven sequencing of extremely halophilic archaea reveals strategies for static and dynamic osmo-response.</title>
        <authorList>
            <person name="Becker E.A."/>
            <person name="Seitzer P.M."/>
            <person name="Tritt A."/>
            <person name="Larsen D."/>
            <person name="Krusor M."/>
            <person name="Yao A.I."/>
            <person name="Wu D."/>
            <person name="Madern D."/>
            <person name="Eisen J.A."/>
            <person name="Darling A.E."/>
            <person name="Facciotti M.T."/>
        </authorList>
    </citation>
    <scope>NUCLEOTIDE SEQUENCE [LARGE SCALE GENOMIC DNA]</scope>
    <source>
        <strain evidence="2 3">ATCC 33799</strain>
    </source>
</reference>
<accession>M0KAI9</accession>
<dbReference type="Proteomes" id="UP000011687">
    <property type="component" value="Unassembled WGS sequence"/>
</dbReference>
<sequence>MVSVTDVQPGATAECCRFCGERDDISGEAYTYVRWPDEVEREDGVFRFTICRACALQDRDNVEQAVSLFHEADRDHLVTCDVCGAVGCRSASTRRPAAETYRLASVISWSVTINGFNGATHSCIACSPSTPVDCVKRPERTYNDEAPRLVEPPFDSGGRQRMALQQTVSRSRSAGGLGSRR</sequence>
<proteinExistence type="predicted"/>
<protein>
    <submittedName>
        <fullName evidence="2">Uncharacterized protein</fullName>
    </submittedName>
</protein>
<keyword evidence="3" id="KW-1185">Reference proteome</keyword>
<evidence type="ECO:0000313" key="3">
    <source>
        <dbReference type="Proteomes" id="UP000011687"/>
    </source>
</evidence>
<dbReference type="EMBL" id="AOLS01000053">
    <property type="protein sequence ID" value="EMA18397.1"/>
    <property type="molecule type" value="Genomic_DNA"/>
</dbReference>
<evidence type="ECO:0000256" key="1">
    <source>
        <dbReference type="SAM" id="MobiDB-lite"/>
    </source>
</evidence>
<gene>
    <name evidence="2" type="ORF">C435_09344</name>
</gene>
<feature type="region of interest" description="Disordered" evidence="1">
    <location>
        <begin position="141"/>
        <end position="181"/>
    </location>
</feature>